<organism evidence="2">
    <name type="scientific">uncultured Alphaproteobacteria bacterium</name>
    <dbReference type="NCBI Taxonomy" id="91750"/>
    <lineage>
        <taxon>Bacteria</taxon>
        <taxon>Pseudomonadati</taxon>
        <taxon>Pseudomonadota</taxon>
        <taxon>Alphaproteobacteria</taxon>
        <taxon>environmental samples</taxon>
    </lineage>
</organism>
<feature type="region of interest" description="Disordered" evidence="1">
    <location>
        <begin position="29"/>
        <end position="54"/>
    </location>
</feature>
<sequence length="54" mass="5730">MAGKPTQPNTPKNPMTREAVARIQRAEALRNGGAVSKDGAVPRIMKAAERNGKS</sequence>
<dbReference type="EMBL" id="FLUO01000003">
    <property type="protein sequence ID" value="SBW12828.1"/>
    <property type="molecule type" value="Genomic_DNA"/>
</dbReference>
<proteinExistence type="predicted"/>
<accession>A0A212KME7</accession>
<protein>
    <submittedName>
        <fullName evidence="2">Uncharacterized protein</fullName>
    </submittedName>
</protein>
<reference evidence="2" key="1">
    <citation type="submission" date="2016-04" db="EMBL/GenBank/DDBJ databases">
        <authorList>
            <person name="Evans L.H."/>
            <person name="Alamgir A."/>
            <person name="Owens N."/>
            <person name="Weber N.D."/>
            <person name="Virtaneva K."/>
            <person name="Barbian K."/>
            <person name="Babar A."/>
            <person name="Rosenke K."/>
        </authorList>
    </citation>
    <scope>NUCLEOTIDE SEQUENCE</scope>
    <source>
        <strain evidence="2">86</strain>
    </source>
</reference>
<dbReference type="AlphaFoldDB" id="A0A212KME7"/>
<name>A0A212KME7_9PROT</name>
<evidence type="ECO:0000256" key="1">
    <source>
        <dbReference type="SAM" id="MobiDB-lite"/>
    </source>
</evidence>
<evidence type="ECO:0000313" key="2">
    <source>
        <dbReference type="EMBL" id="SBW12828.1"/>
    </source>
</evidence>
<gene>
    <name evidence="2" type="ORF">KL86APRO_30319</name>
</gene>